<proteinExistence type="predicted"/>
<dbReference type="Pfam" id="PF01257">
    <property type="entry name" value="2Fe-2S_thioredx"/>
    <property type="match status" value="1"/>
</dbReference>
<dbReference type="SUPFAM" id="SSF52833">
    <property type="entry name" value="Thioredoxin-like"/>
    <property type="match status" value="1"/>
</dbReference>
<dbReference type="AlphaFoldDB" id="A0A4Y7RHM5"/>
<organism evidence="1 2">
    <name type="scientific">Pelotomaculum schinkii</name>
    <dbReference type="NCBI Taxonomy" id="78350"/>
    <lineage>
        <taxon>Bacteria</taxon>
        <taxon>Bacillati</taxon>
        <taxon>Bacillota</taxon>
        <taxon>Clostridia</taxon>
        <taxon>Eubacteriales</taxon>
        <taxon>Desulfotomaculaceae</taxon>
        <taxon>Pelotomaculum</taxon>
    </lineage>
</organism>
<dbReference type="EMBL" id="QFGA01000001">
    <property type="protein sequence ID" value="TEB08505.1"/>
    <property type="molecule type" value="Genomic_DNA"/>
</dbReference>
<dbReference type="Gene3D" id="3.40.30.10">
    <property type="entry name" value="Glutaredoxin"/>
    <property type="match status" value="1"/>
</dbReference>
<comment type="caution">
    <text evidence="1">The sequence shown here is derived from an EMBL/GenBank/DDBJ whole genome shotgun (WGS) entry which is preliminary data.</text>
</comment>
<dbReference type="Proteomes" id="UP000298324">
    <property type="component" value="Unassembled WGS sequence"/>
</dbReference>
<sequence length="87" mass="9649">MLTIQVCVGSSCFLRGSKKVIAEIEQLIKHYKLEDLVTLKGNFCLERCNEGSTVMIGDKIFTGVSIDNVTGLFEKEVFAVLYGVEKT</sequence>
<evidence type="ECO:0000313" key="1">
    <source>
        <dbReference type="EMBL" id="TEB08505.1"/>
    </source>
</evidence>
<protein>
    <submittedName>
        <fullName evidence="1">NADH dehydrogenase subunit E</fullName>
    </submittedName>
</protein>
<dbReference type="CDD" id="cd02980">
    <property type="entry name" value="TRX_Fd_family"/>
    <property type="match status" value="1"/>
</dbReference>
<gene>
    <name evidence="1" type="ORF">Psch_02069</name>
</gene>
<reference evidence="1 2" key="1">
    <citation type="journal article" date="2018" name="Environ. Microbiol.">
        <title>Novel energy conservation strategies and behaviour of Pelotomaculum schinkii driving syntrophic propionate catabolism.</title>
        <authorList>
            <person name="Hidalgo-Ahumada C.A.P."/>
            <person name="Nobu M.K."/>
            <person name="Narihiro T."/>
            <person name="Tamaki H."/>
            <person name="Liu W.T."/>
            <person name="Kamagata Y."/>
            <person name="Stams A.J.M."/>
            <person name="Imachi H."/>
            <person name="Sousa D.Z."/>
        </authorList>
    </citation>
    <scope>NUCLEOTIDE SEQUENCE [LARGE SCALE GENOMIC DNA]</scope>
    <source>
        <strain evidence="1 2">HH</strain>
    </source>
</reference>
<dbReference type="InterPro" id="IPR036249">
    <property type="entry name" value="Thioredoxin-like_sf"/>
</dbReference>
<dbReference type="RefSeq" id="WP_190240087.1">
    <property type="nucleotide sequence ID" value="NZ_QFGA01000001.1"/>
</dbReference>
<keyword evidence="2" id="KW-1185">Reference proteome</keyword>
<accession>A0A4Y7RHM5</accession>
<name>A0A4Y7RHM5_9FIRM</name>
<evidence type="ECO:0000313" key="2">
    <source>
        <dbReference type="Proteomes" id="UP000298324"/>
    </source>
</evidence>